<dbReference type="InterPro" id="IPR058404">
    <property type="entry name" value="DUF8091"/>
</dbReference>
<feature type="domain" description="DUF8091" evidence="1">
    <location>
        <begin position="10"/>
        <end position="161"/>
    </location>
</feature>
<dbReference type="Proteomes" id="UP001198163">
    <property type="component" value="Unassembled WGS sequence"/>
</dbReference>
<comment type="caution">
    <text evidence="2">The sequence shown here is derived from an EMBL/GenBank/DDBJ whole genome shotgun (WGS) entry which is preliminary data.</text>
</comment>
<evidence type="ECO:0000313" key="3">
    <source>
        <dbReference type="Proteomes" id="UP001198163"/>
    </source>
</evidence>
<evidence type="ECO:0000313" key="2">
    <source>
        <dbReference type="EMBL" id="MCD1653260.1"/>
    </source>
</evidence>
<keyword evidence="3" id="KW-1185">Reference proteome</keyword>
<proteinExistence type="predicted"/>
<reference evidence="2" key="1">
    <citation type="submission" date="2021-08" db="EMBL/GenBank/DDBJ databases">
        <title>Comparative analyses of Brucepasteria parasyntrophica and Teretinema zuelzerae.</title>
        <authorList>
            <person name="Song Y."/>
            <person name="Brune A."/>
        </authorList>
    </citation>
    <scope>NUCLEOTIDE SEQUENCE</scope>
    <source>
        <strain evidence="2">DSM 1903</strain>
    </source>
</reference>
<organism evidence="2 3">
    <name type="scientific">Teretinema zuelzerae</name>
    <dbReference type="NCBI Taxonomy" id="156"/>
    <lineage>
        <taxon>Bacteria</taxon>
        <taxon>Pseudomonadati</taxon>
        <taxon>Spirochaetota</taxon>
        <taxon>Spirochaetia</taxon>
        <taxon>Spirochaetales</taxon>
        <taxon>Treponemataceae</taxon>
        <taxon>Teretinema</taxon>
    </lineage>
</organism>
<sequence length="247" mass="27991">MINTWNESLLHEELKDYYCGDNGLKEVPIDGSICDILAADGQIIEIQTKNLSSLSVKIEKLLTHHQVKLIHPIPVITYIETYTEGNVLISKRKSPKKGSLYSIFPEITKIWRFLPDPKFTLLVVLAEILEIRIADGKGSWRRKGVSKADKKLLKILDQVEISSLYDLQKMIPEGLSEPFTRKDLRNTDAGKNADFMAWVLHQAGMLELVGKQGNAHMYRVSHVHRKTGRVKTKRVPAPIAEEIDTVP</sequence>
<dbReference type="Pfam" id="PF26351">
    <property type="entry name" value="DUF8091"/>
    <property type="match status" value="1"/>
</dbReference>
<gene>
    <name evidence="2" type="ORF">K7J14_00875</name>
</gene>
<dbReference type="AlphaFoldDB" id="A0AAE3JIK6"/>
<accession>A0AAE3JIK6</accession>
<evidence type="ECO:0000259" key="1">
    <source>
        <dbReference type="Pfam" id="PF26351"/>
    </source>
</evidence>
<dbReference type="EMBL" id="JAINWA010000001">
    <property type="protein sequence ID" value="MCD1653260.1"/>
    <property type="molecule type" value="Genomic_DNA"/>
</dbReference>
<name>A0AAE3JIK6_9SPIR</name>
<protein>
    <recommendedName>
        <fullName evidence="1">DUF8091 domain-containing protein</fullName>
    </recommendedName>
</protein>
<dbReference type="RefSeq" id="WP_230752175.1">
    <property type="nucleotide sequence ID" value="NZ_JAINWA010000001.1"/>
</dbReference>